<dbReference type="InterPro" id="IPR050309">
    <property type="entry name" value="Type-B_Carboxylest/Lipase"/>
</dbReference>
<keyword evidence="2" id="KW-0719">Serine esterase</keyword>
<dbReference type="PROSITE" id="PS00122">
    <property type="entry name" value="CARBOXYLESTERASE_B_1"/>
    <property type="match status" value="1"/>
</dbReference>
<keyword evidence="6" id="KW-0732">Signal</keyword>
<evidence type="ECO:0000259" key="7">
    <source>
        <dbReference type="Pfam" id="PF00135"/>
    </source>
</evidence>
<feature type="domain" description="Carboxylesterase type B" evidence="7">
    <location>
        <begin position="32"/>
        <end position="555"/>
    </location>
</feature>
<accession>A0AAW1V6I7</accession>
<dbReference type="AlphaFoldDB" id="A0AAW1V6I7"/>
<keyword evidence="4" id="KW-1015">Disulfide bond</keyword>
<evidence type="ECO:0000313" key="8">
    <source>
        <dbReference type="EMBL" id="KAK9888318.1"/>
    </source>
</evidence>
<keyword evidence="3 6" id="KW-0378">Hydrolase</keyword>
<name>A0AAW1V6I7_9CUCU</name>
<comment type="similarity">
    <text evidence="1 6">Belongs to the type-B carboxylesterase/lipase family.</text>
</comment>
<evidence type="ECO:0000313" key="9">
    <source>
        <dbReference type="Proteomes" id="UP001431783"/>
    </source>
</evidence>
<sequence length="579" mass="66405">MKFFCEIILIYVIHSVFSLRFIPEEFQKPFLQVHTNNGIVQGTRLKSDNYRSGYYYAYMGIPYAQPPLGQLRFRAPKSAGNWSGVLDARREGSACIEMWLRIVTPTRVVGTEDCLFINIFAKKNPRKYKRLSPVMVYIYGGAFMEGNSDITFYGPELLVSKDVIVVTFNYRIGIFGFLNTGDLASPGNYGLKDQNMALQWIQQNIRNFGGDPDSVTLFGQSAGSVSVHFHMLSPKSKGLFHRAILESGTALCHWGSQRMPRNLAYLVGLANGITKPKDSQDLIERLRQIDSEDLKVTQIGPTFAILGTALRTGLPYSPSIEPDHEDAFISRDYWYDMLKNGDFNQVPVLMGLNANESVFFHRVISLAKPFLIGYDIDPSFQTPPAMNISNHTAAVEVGEIIRQFYLGPNGKFSKADLNDLIEFTNHDYFTRPIHKSASLMAKHIPLYYYYFSYEGILSRDGLPEDSKHKEIRGVGHLEETFYIFNKEGNISKLKTDYLVRERMLKLWTNFAKYGNPTPTREELLNNLLWPTVSPLEGQKMEYLEINETLSLRDSFNEDIYIQWWEDMFRKYAVPPFRNY</sequence>
<dbReference type="Gene3D" id="3.40.50.1820">
    <property type="entry name" value="alpha/beta hydrolase"/>
    <property type="match status" value="1"/>
</dbReference>
<dbReference type="SUPFAM" id="SSF53474">
    <property type="entry name" value="alpha/beta-Hydrolases"/>
    <property type="match status" value="1"/>
</dbReference>
<evidence type="ECO:0000256" key="2">
    <source>
        <dbReference type="ARBA" id="ARBA00022487"/>
    </source>
</evidence>
<gene>
    <name evidence="8" type="ORF">WA026_000578</name>
</gene>
<evidence type="ECO:0000256" key="5">
    <source>
        <dbReference type="ARBA" id="ARBA00023180"/>
    </source>
</evidence>
<dbReference type="EMBL" id="JARQZJ010000121">
    <property type="protein sequence ID" value="KAK9888318.1"/>
    <property type="molecule type" value="Genomic_DNA"/>
</dbReference>
<keyword evidence="5" id="KW-0325">Glycoprotein</keyword>
<dbReference type="InterPro" id="IPR029058">
    <property type="entry name" value="AB_hydrolase_fold"/>
</dbReference>
<evidence type="ECO:0000256" key="3">
    <source>
        <dbReference type="ARBA" id="ARBA00022801"/>
    </source>
</evidence>
<protein>
    <recommendedName>
        <fullName evidence="6">Carboxylic ester hydrolase</fullName>
        <ecNumber evidence="6">3.1.1.-</ecNumber>
    </recommendedName>
</protein>
<dbReference type="Proteomes" id="UP001431783">
    <property type="component" value="Unassembled WGS sequence"/>
</dbReference>
<proteinExistence type="inferred from homology"/>
<dbReference type="InterPro" id="IPR019826">
    <property type="entry name" value="Carboxylesterase_B_AS"/>
</dbReference>
<evidence type="ECO:0000256" key="1">
    <source>
        <dbReference type="ARBA" id="ARBA00005964"/>
    </source>
</evidence>
<dbReference type="PANTHER" id="PTHR11559">
    <property type="entry name" value="CARBOXYLESTERASE"/>
    <property type="match status" value="1"/>
</dbReference>
<evidence type="ECO:0000256" key="4">
    <source>
        <dbReference type="ARBA" id="ARBA00023157"/>
    </source>
</evidence>
<comment type="caution">
    <text evidence="8">The sequence shown here is derived from an EMBL/GenBank/DDBJ whole genome shotgun (WGS) entry which is preliminary data.</text>
</comment>
<keyword evidence="9" id="KW-1185">Reference proteome</keyword>
<evidence type="ECO:0000256" key="6">
    <source>
        <dbReference type="RuleBase" id="RU361235"/>
    </source>
</evidence>
<feature type="signal peptide" evidence="6">
    <location>
        <begin position="1"/>
        <end position="18"/>
    </location>
</feature>
<dbReference type="InterPro" id="IPR002018">
    <property type="entry name" value="CarbesteraseB"/>
</dbReference>
<dbReference type="Pfam" id="PF00135">
    <property type="entry name" value="COesterase"/>
    <property type="match status" value="1"/>
</dbReference>
<feature type="chain" id="PRO_5043110369" description="Carboxylic ester hydrolase" evidence="6">
    <location>
        <begin position="19"/>
        <end position="579"/>
    </location>
</feature>
<reference evidence="8 9" key="1">
    <citation type="submission" date="2023-03" db="EMBL/GenBank/DDBJ databases">
        <title>Genome insight into feeding habits of ladybird beetles.</title>
        <authorList>
            <person name="Li H.-S."/>
            <person name="Huang Y.-H."/>
            <person name="Pang H."/>
        </authorList>
    </citation>
    <scope>NUCLEOTIDE SEQUENCE [LARGE SCALE GENOMIC DNA]</scope>
    <source>
        <strain evidence="8">SYSU_2023b</strain>
        <tissue evidence="8">Whole body</tissue>
    </source>
</reference>
<dbReference type="GO" id="GO:0052689">
    <property type="term" value="F:carboxylic ester hydrolase activity"/>
    <property type="evidence" value="ECO:0007669"/>
    <property type="project" value="UniProtKB-KW"/>
</dbReference>
<organism evidence="8 9">
    <name type="scientific">Henosepilachna vigintioctopunctata</name>
    <dbReference type="NCBI Taxonomy" id="420089"/>
    <lineage>
        <taxon>Eukaryota</taxon>
        <taxon>Metazoa</taxon>
        <taxon>Ecdysozoa</taxon>
        <taxon>Arthropoda</taxon>
        <taxon>Hexapoda</taxon>
        <taxon>Insecta</taxon>
        <taxon>Pterygota</taxon>
        <taxon>Neoptera</taxon>
        <taxon>Endopterygota</taxon>
        <taxon>Coleoptera</taxon>
        <taxon>Polyphaga</taxon>
        <taxon>Cucujiformia</taxon>
        <taxon>Coccinelloidea</taxon>
        <taxon>Coccinellidae</taxon>
        <taxon>Epilachninae</taxon>
        <taxon>Epilachnini</taxon>
        <taxon>Henosepilachna</taxon>
    </lineage>
</organism>
<dbReference type="EC" id="3.1.1.-" evidence="6"/>